<dbReference type="EnsemblPlants" id="MELO3C015124.2.1">
    <property type="protein sequence ID" value="MELO3C015124.2.1"/>
    <property type="gene ID" value="MELO3C015124.2"/>
</dbReference>
<accession>A0A9I9D9P1</accession>
<reference evidence="1" key="1">
    <citation type="submission" date="2023-03" db="UniProtKB">
        <authorList>
            <consortium name="EnsemblPlants"/>
        </authorList>
    </citation>
    <scope>IDENTIFICATION</scope>
</reference>
<name>A0A9I9D9P1_CUCME</name>
<sequence>MEHLIEHGERRQHSAFDKQGSDVRCLTSRGAVFALGVRRSAFAVRMEVSVRRSTTFGMGEHRNCRWLRRRSATFSGVQNG</sequence>
<protein>
    <submittedName>
        <fullName evidence="1">Uncharacterized protein</fullName>
    </submittedName>
</protein>
<dbReference type="Gramene" id="MELO3C015124.2.1">
    <property type="protein sequence ID" value="MELO3C015124.2.1"/>
    <property type="gene ID" value="MELO3C015124.2"/>
</dbReference>
<organism evidence="1">
    <name type="scientific">Cucumis melo</name>
    <name type="common">Muskmelon</name>
    <dbReference type="NCBI Taxonomy" id="3656"/>
    <lineage>
        <taxon>Eukaryota</taxon>
        <taxon>Viridiplantae</taxon>
        <taxon>Streptophyta</taxon>
        <taxon>Embryophyta</taxon>
        <taxon>Tracheophyta</taxon>
        <taxon>Spermatophyta</taxon>
        <taxon>Magnoliopsida</taxon>
        <taxon>eudicotyledons</taxon>
        <taxon>Gunneridae</taxon>
        <taxon>Pentapetalae</taxon>
        <taxon>rosids</taxon>
        <taxon>fabids</taxon>
        <taxon>Cucurbitales</taxon>
        <taxon>Cucurbitaceae</taxon>
        <taxon>Benincaseae</taxon>
        <taxon>Cucumis</taxon>
    </lineage>
</organism>
<dbReference type="AlphaFoldDB" id="A0A9I9D9P1"/>
<proteinExistence type="predicted"/>
<evidence type="ECO:0000313" key="1">
    <source>
        <dbReference type="EnsemblPlants" id="MELO3C015124.2.1"/>
    </source>
</evidence>